<dbReference type="Proteomes" id="UP000243799">
    <property type="component" value="Unassembled WGS sequence"/>
</dbReference>
<proteinExistence type="predicted"/>
<evidence type="ECO:0000313" key="3">
    <source>
        <dbReference type="Proteomes" id="UP000243799"/>
    </source>
</evidence>
<dbReference type="EMBL" id="FOKG01000028">
    <property type="protein sequence ID" value="SFB61442.1"/>
    <property type="molecule type" value="Genomic_DNA"/>
</dbReference>
<dbReference type="InterPro" id="IPR044992">
    <property type="entry name" value="ChyE-like"/>
</dbReference>
<dbReference type="Pfam" id="PF00117">
    <property type="entry name" value="GATase"/>
    <property type="match status" value="1"/>
</dbReference>
<dbReference type="SUPFAM" id="SSF52317">
    <property type="entry name" value="Class I glutamine amidotransferase-like"/>
    <property type="match status" value="1"/>
</dbReference>
<dbReference type="AlphaFoldDB" id="A0A1I1CHB4"/>
<dbReference type="InterPro" id="IPR017926">
    <property type="entry name" value="GATASE"/>
</dbReference>
<sequence length="253" mass="26743">MGVNGVRLLVIQPDESDPIGPLGDWLSEAGAELDVRLPPMDTLPDGIEGYQGVVCLGGGMNAEEDRAHPWLAAVRGLLATAAGNAIPTLGVCLGAQLLAVATGGVVGRGKQGPEVGPALVSKKDVAWMDPLFADLPLVQDVLQFHQDVIERLPAGADLLASAPGYANQAFRLNRCVYGIQFHIETTPDVVRRWAADSPELAEYARPGGLNDDTLATAHADIAETWRPFAHRFVELAAGRIAPAQKPRSTLPLA</sequence>
<accession>A0A1I1CHB4</accession>
<keyword evidence="3" id="KW-1185">Reference proteome</keyword>
<evidence type="ECO:0000259" key="1">
    <source>
        <dbReference type="Pfam" id="PF00117"/>
    </source>
</evidence>
<reference evidence="3" key="1">
    <citation type="submission" date="2016-10" db="EMBL/GenBank/DDBJ databases">
        <authorList>
            <person name="Varghese N."/>
            <person name="Submissions S."/>
        </authorList>
    </citation>
    <scope>NUCLEOTIDE SEQUENCE [LARGE SCALE GENOMIC DNA]</scope>
    <source>
        <strain evidence="3">CGMCC 4.3568</strain>
    </source>
</reference>
<dbReference type="Gene3D" id="3.40.50.880">
    <property type="match status" value="1"/>
</dbReference>
<feature type="domain" description="Glutamine amidotransferase" evidence="1">
    <location>
        <begin position="48"/>
        <end position="187"/>
    </location>
</feature>
<dbReference type="InterPro" id="IPR029062">
    <property type="entry name" value="Class_I_gatase-like"/>
</dbReference>
<name>A0A1I1CHB4_9PSEU</name>
<dbReference type="PROSITE" id="PS51273">
    <property type="entry name" value="GATASE_TYPE_1"/>
    <property type="match status" value="1"/>
</dbReference>
<dbReference type="CDD" id="cd01741">
    <property type="entry name" value="GATase1_1"/>
    <property type="match status" value="1"/>
</dbReference>
<dbReference type="PANTHER" id="PTHR42695">
    <property type="entry name" value="GLUTAMINE AMIDOTRANSFERASE YLR126C-RELATED"/>
    <property type="match status" value="1"/>
</dbReference>
<keyword evidence="2" id="KW-0315">Glutamine amidotransferase</keyword>
<evidence type="ECO:0000313" key="2">
    <source>
        <dbReference type="EMBL" id="SFB61442.1"/>
    </source>
</evidence>
<dbReference type="STRING" id="490629.SAMN05216266_1284"/>
<dbReference type="PANTHER" id="PTHR42695:SF5">
    <property type="entry name" value="GLUTAMINE AMIDOTRANSFERASE YLR126C-RELATED"/>
    <property type="match status" value="1"/>
</dbReference>
<keyword evidence="2" id="KW-0808">Transferase</keyword>
<organism evidence="2 3">
    <name type="scientific">Amycolatopsis marina</name>
    <dbReference type="NCBI Taxonomy" id="490629"/>
    <lineage>
        <taxon>Bacteria</taxon>
        <taxon>Bacillati</taxon>
        <taxon>Actinomycetota</taxon>
        <taxon>Actinomycetes</taxon>
        <taxon>Pseudonocardiales</taxon>
        <taxon>Pseudonocardiaceae</taxon>
        <taxon>Amycolatopsis</taxon>
    </lineage>
</organism>
<protein>
    <submittedName>
        <fullName evidence="2">GMP synthase-Glutamine amidotransferase</fullName>
    </submittedName>
</protein>
<dbReference type="GO" id="GO:0005829">
    <property type="term" value="C:cytosol"/>
    <property type="evidence" value="ECO:0007669"/>
    <property type="project" value="TreeGrafter"/>
</dbReference>
<dbReference type="GO" id="GO:0016740">
    <property type="term" value="F:transferase activity"/>
    <property type="evidence" value="ECO:0007669"/>
    <property type="project" value="UniProtKB-KW"/>
</dbReference>
<gene>
    <name evidence="2" type="ORF">SAMN05216266_1284</name>
</gene>